<dbReference type="Gene3D" id="3.65.10.10">
    <property type="entry name" value="Enolpyruvate transferase domain"/>
    <property type="match status" value="2"/>
</dbReference>
<dbReference type="FunFam" id="3.65.10.10:FF:000005">
    <property type="entry name" value="3-phosphoshikimate 1-carboxyvinyltransferase"/>
    <property type="match status" value="1"/>
</dbReference>
<evidence type="ECO:0000259" key="10">
    <source>
        <dbReference type="Pfam" id="PF00275"/>
    </source>
</evidence>
<sequence length="427" mass="46077">MLSSKLTLSGSHSVSVPGDKSISHRSVLFSSLAQGRSEIHGFLEGEDPLNTMKCFGNLGVSFTNLGKGSYSVESPGKKGLTSPKGELDFGNAGTGIRLSAGLLCGLPQIQAIVGGDASLQKRPMARIIDPLTAMGGEIRSLSGDGRAPLKIKGKQLQDYKFKSPIASAQVKSALMLAALSSEIGLDYEEDELSRDHTENMIRFLGGSINQITPLRFQMKPPYRFEGGSFKVPGDISSASFYIVLGLCAKGEPTIIRNVGLNPSRVGIITVLRKMGGKIEIADPRKECGEDIGDLVVYPSVLRKTEISASLIPSIIDEIPILTIAGLFSEGGFSIRNAKELRAKESDRITSVIVNLQKLGVSVREFEDGYEFDEISSLTSAKIETYMDHRIAMSFAILAKLSGLSFSFDDTSWVDTSFPGFFEILKTF</sequence>
<dbReference type="PANTHER" id="PTHR21090:SF5">
    <property type="entry name" value="PENTAFUNCTIONAL AROM POLYPEPTIDE"/>
    <property type="match status" value="1"/>
</dbReference>
<feature type="binding site" evidence="8">
    <location>
        <position position="21"/>
    </location>
    <ligand>
        <name>3-phosphoshikimate</name>
        <dbReference type="ChEBI" id="CHEBI:145989"/>
    </ligand>
</feature>
<dbReference type="Pfam" id="PF00275">
    <property type="entry name" value="EPSP_synthase"/>
    <property type="match status" value="1"/>
</dbReference>
<feature type="binding site" evidence="8">
    <location>
        <position position="343"/>
    </location>
    <ligand>
        <name>3-phosphoshikimate</name>
        <dbReference type="ChEBI" id="CHEBI:145989"/>
    </ligand>
</feature>
<dbReference type="PROSITE" id="PS00885">
    <property type="entry name" value="EPSP_SYNTHASE_2"/>
    <property type="match status" value="1"/>
</dbReference>
<proteinExistence type="inferred from homology"/>
<dbReference type="SUPFAM" id="SSF55205">
    <property type="entry name" value="EPT/RTPC-like"/>
    <property type="match status" value="1"/>
</dbReference>
<feature type="binding site" evidence="8">
    <location>
        <position position="389"/>
    </location>
    <ligand>
        <name>phosphoenolpyruvate</name>
        <dbReference type="ChEBI" id="CHEBI:58702"/>
    </ligand>
</feature>
<feature type="binding site" evidence="8">
    <location>
        <position position="169"/>
    </location>
    <ligand>
        <name>3-phosphoshikimate</name>
        <dbReference type="ChEBI" id="CHEBI:145989"/>
    </ligand>
</feature>
<feature type="binding site" evidence="8">
    <location>
        <position position="347"/>
    </location>
    <ligand>
        <name>phosphoenolpyruvate</name>
        <dbReference type="ChEBI" id="CHEBI:58702"/>
    </ligand>
</feature>
<evidence type="ECO:0000256" key="8">
    <source>
        <dbReference type="HAMAP-Rule" id="MF_00210"/>
    </source>
</evidence>
<evidence type="ECO:0000256" key="5">
    <source>
        <dbReference type="ARBA" id="ARBA00022679"/>
    </source>
</evidence>
<feature type="binding site" evidence="8">
    <location>
        <position position="20"/>
    </location>
    <ligand>
        <name>3-phosphoshikimate</name>
        <dbReference type="ChEBI" id="CHEBI:145989"/>
    </ligand>
</feature>
<keyword evidence="3 8" id="KW-0963">Cytoplasm</keyword>
<dbReference type="GO" id="GO:0009073">
    <property type="term" value="P:aromatic amino acid family biosynthetic process"/>
    <property type="evidence" value="ECO:0007669"/>
    <property type="project" value="UniProtKB-KW"/>
</dbReference>
<dbReference type="RefSeq" id="WP_135765844.1">
    <property type="nucleotide sequence ID" value="NZ_RQHV01000062.1"/>
</dbReference>
<feature type="binding site" evidence="8">
    <location>
        <position position="316"/>
    </location>
    <ligand>
        <name>3-phosphoshikimate</name>
        <dbReference type="ChEBI" id="CHEBI:145989"/>
    </ligand>
</feature>
<dbReference type="OrthoDB" id="9809920at2"/>
<accession>A0A4R9LNR8</accession>
<dbReference type="EC" id="2.5.1.19" evidence="8"/>
<dbReference type="GO" id="GO:0005737">
    <property type="term" value="C:cytoplasm"/>
    <property type="evidence" value="ECO:0007669"/>
    <property type="project" value="UniProtKB-SubCell"/>
</dbReference>
<dbReference type="PANTHER" id="PTHR21090">
    <property type="entry name" value="AROM/DEHYDROQUINATE SYNTHASE"/>
    <property type="match status" value="1"/>
</dbReference>
<comment type="caution">
    <text evidence="8">Lacks conserved residue(s) required for the propagation of feature annotation.</text>
</comment>
<evidence type="ECO:0000256" key="9">
    <source>
        <dbReference type="SAM" id="MobiDB-lite"/>
    </source>
</evidence>
<feature type="binding site" evidence="8">
    <location>
        <position position="122"/>
    </location>
    <ligand>
        <name>phosphoenolpyruvate</name>
        <dbReference type="ChEBI" id="CHEBI:58702"/>
    </ligand>
</feature>
<dbReference type="InterPro" id="IPR013792">
    <property type="entry name" value="RNA3'P_cycl/enolpyr_Trfase_a/b"/>
</dbReference>
<protein>
    <recommendedName>
        <fullName evidence="8">3-phosphoshikimate 1-carboxyvinyltransferase</fullName>
        <ecNumber evidence="8">2.5.1.19</ecNumber>
    </recommendedName>
    <alternativeName>
        <fullName evidence="8">5-enolpyruvylshikimate-3-phosphate synthase</fullName>
        <shortName evidence="8">EPSP synthase</shortName>
        <shortName evidence="8">EPSPS</shortName>
    </alternativeName>
</protein>
<comment type="subcellular location">
    <subcellularLocation>
        <location evidence="8">Cytoplasm</location>
    </subcellularLocation>
</comment>
<keyword evidence="4 8" id="KW-0028">Amino-acid biosynthesis</keyword>
<dbReference type="Proteomes" id="UP000298264">
    <property type="component" value="Unassembled WGS sequence"/>
</dbReference>
<dbReference type="InterPro" id="IPR036968">
    <property type="entry name" value="Enolpyruvate_Tfrase_sf"/>
</dbReference>
<dbReference type="HAMAP" id="MF_00210">
    <property type="entry name" value="EPSP_synth"/>
    <property type="match status" value="1"/>
</dbReference>
<feature type="binding site" evidence="8">
    <location>
        <position position="20"/>
    </location>
    <ligand>
        <name>phosphoenolpyruvate</name>
        <dbReference type="ChEBI" id="CHEBI:58702"/>
    </ligand>
</feature>
<evidence type="ECO:0000256" key="3">
    <source>
        <dbReference type="ARBA" id="ARBA00022490"/>
    </source>
</evidence>
<dbReference type="GO" id="GO:0009423">
    <property type="term" value="P:chorismate biosynthetic process"/>
    <property type="evidence" value="ECO:0007669"/>
    <property type="project" value="UniProtKB-UniRule"/>
</dbReference>
<dbReference type="GO" id="GO:0008652">
    <property type="term" value="P:amino acid biosynthetic process"/>
    <property type="evidence" value="ECO:0007669"/>
    <property type="project" value="UniProtKB-KW"/>
</dbReference>
<feature type="domain" description="Enolpyruvate transferase" evidence="10">
    <location>
        <begin position="13"/>
        <end position="424"/>
    </location>
</feature>
<evidence type="ECO:0000256" key="1">
    <source>
        <dbReference type="ARBA" id="ARBA00004811"/>
    </source>
</evidence>
<feature type="compositionally biased region" description="Polar residues" evidence="9">
    <location>
        <begin position="1"/>
        <end position="14"/>
    </location>
</feature>
<dbReference type="PIRSF" id="PIRSF000505">
    <property type="entry name" value="EPSPS"/>
    <property type="match status" value="1"/>
</dbReference>
<evidence type="ECO:0000256" key="6">
    <source>
        <dbReference type="ARBA" id="ARBA00023141"/>
    </source>
</evidence>
<dbReference type="GO" id="GO:0003866">
    <property type="term" value="F:3-phosphoshikimate 1-carboxyvinyltransferase activity"/>
    <property type="evidence" value="ECO:0007669"/>
    <property type="project" value="UniProtKB-UniRule"/>
</dbReference>
<feature type="binding site" evidence="8">
    <location>
        <position position="169"/>
    </location>
    <ligand>
        <name>phosphoenolpyruvate</name>
        <dbReference type="ChEBI" id="CHEBI:58702"/>
    </ligand>
</feature>
<comment type="similarity">
    <text evidence="2 8">Belongs to the EPSP synthase family.</text>
</comment>
<dbReference type="InterPro" id="IPR006264">
    <property type="entry name" value="EPSP_synthase"/>
</dbReference>
<dbReference type="CDD" id="cd01556">
    <property type="entry name" value="EPSP_synthase"/>
    <property type="match status" value="1"/>
</dbReference>
<keyword evidence="5 8" id="KW-0808">Transferase</keyword>
<comment type="caution">
    <text evidence="11">The sequence shown here is derived from an EMBL/GenBank/DDBJ whole genome shotgun (WGS) entry which is preliminary data.</text>
</comment>
<comment type="subunit">
    <text evidence="8">Monomer.</text>
</comment>
<feature type="binding site" evidence="8">
    <location>
        <position position="167"/>
    </location>
    <ligand>
        <name>3-phosphoshikimate</name>
        <dbReference type="ChEBI" id="CHEBI:145989"/>
    </ligand>
</feature>
<dbReference type="UniPathway" id="UPA00053">
    <property type="reaction ID" value="UER00089"/>
</dbReference>
<comment type="function">
    <text evidence="8">Catalyzes the transfer of the enolpyruvyl moiety of phosphoenolpyruvate (PEP) to the 5-hydroxyl of shikimate-3-phosphate (S3P) to produce enolpyruvyl shikimate-3-phosphate and inorganic phosphate.</text>
</comment>
<reference evidence="11" key="1">
    <citation type="journal article" date="2019" name="PLoS Negl. Trop. Dis.">
        <title>Revisiting the worldwide diversity of Leptospira species in the environment.</title>
        <authorList>
            <person name="Vincent A.T."/>
            <person name="Schiettekatte O."/>
            <person name="Bourhy P."/>
            <person name="Veyrier F.J."/>
            <person name="Picardeau M."/>
        </authorList>
    </citation>
    <scope>NUCLEOTIDE SEQUENCE [LARGE SCALE GENOMIC DNA]</scope>
    <source>
        <strain evidence="11">201400974</strain>
    </source>
</reference>
<comment type="pathway">
    <text evidence="1 8">Metabolic intermediate biosynthesis; chorismate biosynthesis; chorismate from D-erythrose 4-phosphate and phosphoenolpyruvate: step 6/7.</text>
</comment>
<evidence type="ECO:0000256" key="4">
    <source>
        <dbReference type="ARBA" id="ARBA00022605"/>
    </source>
</evidence>
<dbReference type="EMBL" id="RQHV01000062">
    <property type="protein sequence ID" value="TGN07122.1"/>
    <property type="molecule type" value="Genomic_DNA"/>
</dbReference>
<organism evidence="11 12">
    <name type="scientific">Leptospira ilyithenensis</name>
    <dbReference type="NCBI Taxonomy" id="2484901"/>
    <lineage>
        <taxon>Bacteria</taxon>
        <taxon>Pseudomonadati</taxon>
        <taxon>Spirochaetota</taxon>
        <taxon>Spirochaetia</taxon>
        <taxon>Leptospirales</taxon>
        <taxon>Leptospiraceae</taxon>
        <taxon>Leptospira</taxon>
    </lineage>
</organism>
<dbReference type="AlphaFoldDB" id="A0A4R9LNR8"/>
<feature type="active site" description="Proton acceptor" evidence="8">
    <location>
        <position position="316"/>
    </location>
</feature>
<evidence type="ECO:0000313" key="12">
    <source>
        <dbReference type="Proteomes" id="UP000298264"/>
    </source>
</evidence>
<dbReference type="NCBIfam" id="TIGR01356">
    <property type="entry name" value="aroA"/>
    <property type="match status" value="1"/>
</dbReference>
<comment type="catalytic activity">
    <reaction evidence="7">
        <text>3-phosphoshikimate + phosphoenolpyruvate = 5-O-(1-carboxyvinyl)-3-phosphoshikimate + phosphate</text>
        <dbReference type="Rhea" id="RHEA:21256"/>
        <dbReference type="ChEBI" id="CHEBI:43474"/>
        <dbReference type="ChEBI" id="CHEBI:57701"/>
        <dbReference type="ChEBI" id="CHEBI:58702"/>
        <dbReference type="ChEBI" id="CHEBI:145989"/>
        <dbReference type="EC" id="2.5.1.19"/>
    </reaction>
    <physiologicalReaction direction="left-to-right" evidence="7">
        <dbReference type="Rhea" id="RHEA:21257"/>
    </physiologicalReaction>
</comment>
<feature type="binding site" evidence="8">
    <location>
        <position position="25"/>
    </location>
    <ligand>
        <name>3-phosphoshikimate</name>
        <dbReference type="ChEBI" id="CHEBI:145989"/>
    </ligand>
</feature>
<feature type="region of interest" description="Disordered" evidence="9">
    <location>
        <begin position="1"/>
        <end position="20"/>
    </location>
</feature>
<evidence type="ECO:0000256" key="7">
    <source>
        <dbReference type="ARBA" id="ARBA00044633"/>
    </source>
</evidence>
<dbReference type="InterPro" id="IPR023193">
    <property type="entry name" value="EPSP_synthase_CS"/>
</dbReference>
<evidence type="ECO:0000256" key="2">
    <source>
        <dbReference type="ARBA" id="ARBA00009948"/>
    </source>
</evidence>
<keyword evidence="12" id="KW-1185">Reference proteome</keyword>
<keyword evidence="6 8" id="KW-0057">Aromatic amino acid biosynthesis</keyword>
<evidence type="ECO:0000313" key="11">
    <source>
        <dbReference type="EMBL" id="TGN07122.1"/>
    </source>
</evidence>
<dbReference type="InterPro" id="IPR001986">
    <property type="entry name" value="Enolpyruvate_Tfrase_dom"/>
</dbReference>
<gene>
    <name evidence="8 11" type="primary">aroA</name>
    <name evidence="11" type="ORF">EHS11_18580</name>
</gene>
<feature type="binding site" evidence="8">
    <location>
        <position position="93"/>
    </location>
    <ligand>
        <name>phosphoenolpyruvate</name>
        <dbReference type="ChEBI" id="CHEBI:58702"/>
    </ligand>
</feature>
<name>A0A4R9LNR8_9LEPT</name>